<gene>
    <name evidence="2" type="ORF">BSL78_06201</name>
</gene>
<protein>
    <submittedName>
        <fullName evidence="2">Putative GTPase-activating protein and VPS9 domain-containing protein 1</fullName>
    </submittedName>
</protein>
<dbReference type="EMBL" id="MRZV01000161">
    <property type="protein sequence ID" value="PIK56875.1"/>
    <property type="molecule type" value="Genomic_DNA"/>
</dbReference>
<reference evidence="2 3" key="1">
    <citation type="journal article" date="2017" name="PLoS Biol.">
        <title>The sea cucumber genome provides insights into morphological evolution and visceral regeneration.</title>
        <authorList>
            <person name="Zhang X."/>
            <person name="Sun L."/>
            <person name="Yuan J."/>
            <person name="Sun Y."/>
            <person name="Gao Y."/>
            <person name="Zhang L."/>
            <person name="Li S."/>
            <person name="Dai H."/>
            <person name="Hamel J.F."/>
            <person name="Liu C."/>
            <person name="Yu Y."/>
            <person name="Liu S."/>
            <person name="Lin W."/>
            <person name="Guo K."/>
            <person name="Jin S."/>
            <person name="Xu P."/>
            <person name="Storey K.B."/>
            <person name="Huan P."/>
            <person name="Zhang T."/>
            <person name="Zhou Y."/>
            <person name="Zhang J."/>
            <person name="Lin C."/>
            <person name="Li X."/>
            <person name="Xing L."/>
            <person name="Huo D."/>
            <person name="Sun M."/>
            <person name="Wang L."/>
            <person name="Mercier A."/>
            <person name="Li F."/>
            <person name="Yang H."/>
            <person name="Xiang J."/>
        </authorList>
    </citation>
    <scope>NUCLEOTIDE SEQUENCE [LARGE SCALE GENOMIC DNA]</scope>
    <source>
        <strain evidence="2">Shaxun</strain>
        <tissue evidence="2">Muscle</tissue>
    </source>
</reference>
<evidence type="ECO:0000313" key="2">
    <source>
        <dbReference type="EMBL" id="PIK56875.1"/>
    </source>
</evidence>
<sequence>MAHRELFTSGVQYPQNKLLAFLKALQAEAVNLQDRSLIAQLWETLRCVQIMDNNSCKKLLNLLKEDHQRSSVYIAYLIRCRKGLTTKAYLTRQLERIQRDKEVVNKFFTMVCVRLFLERQEESILKLSTQLVKHFLYTLNDWIQEDPIWAAASEVQKIDAEIATERAIMTTVYKLALYPNGDGDIHRDQEAVQGSYRKSQELTNPEKYQRELPWPAAQAEILNINVYKTPKDKVLCVVRCCSIIMNLLSLANEVGGPPGADAFVPVLMFVLIKANPPSLLSTVQYVNSFYIQNDSYRAGDDDNKGEETYWWTQFEAAIEFTKTMDYKK</sequence>
<dbReference type="STRING" id="307972.A0A2G8L9J6"/>
<dbReference type="GO" id="GO:0016192">
    <property type="term" value="P:vesicle-mediated transport"/>
    <property type="evidence" value="ECO:0007669"/>
    <property type="project" value="InterPro"/>
</dbReference>
<dbReference type="SMART" id="SM00167">
    <property type="entry name" value="VPS9"/>
    <property type="match status" value="1"/>
</dbReference>
<dbReference type="PANTHER" id="PTHR23101">
    <property type="entry name" value="RAB GDP/GTP EXCHANGE FACTOR"/>
    <property type="match status" value="1"/>
</dbReference>
<dbReference type="GO" id="GO:0005829">
    <property type="term" value="C:cytosol"/>
    <property type="evidence" value="ECO:0007669"/>
    <property type="project" value="TreeGrafter"/>
</dbReference>
<dbReference type="InterPro" id="IPR003123">
    <property type="entry name" value="VPS9"/>
</dbReference>
<organism evidence="2 3">
    <name type="scientific">Stichopus japonicus</name>
    <name type="common">Sea cucumber</name>
    <dbReference type="NCBI Taxonomy" id="307972"/>
    <lineage>
        <taxon>Eukaryota</taxon>
        <taxon>Metazoa</taxon>
        <taxon>Echinodermata</taxon>
        <taxon>Eleutherozoa</taxon>
        <taxon>Echinozoa</taxon>
        <taxon>Holothuroidea</taxon>
        <taxon>Aspidochirotacea</taxon>
        <taxon>Aspidochirotida</taxon>
        <taxon>Stichopodidae</taxon>
        <taxon>Apostichopus</taxon>
    </lineage>
</organism>
<proteinExistence type="predicted"/>
<dbReference type="InterPro" id="IPR037191">
    <property type="entry name" value="VPS9_dom_sf"/>
</dbReference>
<feature type="domain" description="VPS9" evidence="1">
    <location>
        <begin position="186"/>
        <end position="328"/>
    </location>
</feature>
<dbReference type="GO" id="GO:0030139">
    <property type="term" value="C:endocytic vesicle"/>
    <property type="evidence" value="ECO:0007669"/>
    <property type="project" value="TreeGrafter"/>
</dbReference>
<dbReference type="GO" id="GO:0031267">
    <property type="term" value="F:small GTPase binding"/>
    <property type="evidence" value="ECO:0007669"/>
    <property type="project" value="TreeGrafter"/>
</dbReference>
<dbReference type="Gene3D" id="1.20.1050.80">
    <property type="entry name" value="VPS9 domain"/>
    <property type="match status" value="1"/>
</dbReference>
<keyword evidence="3" id="KW-1185">Reference proteome</keyword>
<dbReference type="OrthoDB" id="10264848at2759"/>
<dbReference type="SUPFAM" id="SSF109993">
    <property type="entry name" value="VPS9 domain"/>
    <property type="match status" value="1"/>
</dbReference>
<dbReference type="GO" id="GO:0005085">
    <property type="term" value="F:guanyl-nucleotide exchange factor activity"/>
    <property type="evidence" value="ECO:0007669"/>
    <property type="project" value="InterPro"/>
</dbReference>
<accession>A0A2G8L9J6</accession>
<dbReference type="Pfam" id="PF18151">
    <property type="entry name" value="DUF5601"/>
    <property type="match status" value="1"/>
</dbReference>
<dbReference type="AlphaFoldDB" id="A0A2G8L9J6"/>
<dbReference type="InterPro" id="IPR045046">
    <property type="entry name" value="Vps9-like"/>
</dbReference>
<dbReference type="PANTHER" id="PTHR23101:SF25">
    <property type="entry name" value="GTPASE-ACTIVATING PROTEIN AND VPS9 DOMAIN-CONTAINING PROTEIN 1"/>
    <property type="match status" value="1"/>
</dbReference>
<name>A0A2G8L9J6_STIJA</name>
<comment type="caution">
    <text evidence="2">The sequence shown here is derived from an EMBL/GenBank/DDBJ whole genome shotgun (WGS) entry which is preliminary data.</text>
</comment>
<evidence type="ECO:0000313" key="3">
    <source>
        <dbReference type="Proteomes" id="UP000230750"/>
    </source>
</evidence>
<dbReference type="Pfam" id="PF02204">
    <property type="entry name" value="VPS9"/>
    <property type="match status" value="1"/>
</dbReference>
<evidence type="ECO:0000259" key="1">
    <source>
        <dbReference type="PROSITE" id="PS51205"/>
    </source>
</evidence>
<dbReference type="PROSITE" id="PS51205">
    <property type="entry name" value="VPS9"/>
    <property type="match status" value="1"/>
</dbReference>
<dbReference type="Proteomes" id="UP000230750">
    <property type="component" value="Unassembled WGS sequence"/>
</dbReference>
<dbReference type="InterPro" id="IPR041545">
    <property type="entry name" value="DUF5601"/>
</dbReference>